<dbReference type="Proteomes" id="UP001183246">
    <property type="component" value="Unassembled WGS sequence"/>
</dbReference>
<organism evidence="1 2">
    <name type="scientific">Streptomyces litchfieldiae</name>
    <dbReference type="NCBI Taxonomy" id="3075543"/>
    <lineage>
        <taxon>Bacteria</taxon>
        <taxon>Bacillati</taxon>
        <taxon>Actinomycetota</taxon>
        <taxon>Actinomycetes</taxon>
        <taxon>Kitasatosporales</taxon>
        <taxon>Streptomycetaceae</taxon>
        <taxon>Streptomyces</taxon>
    </lineage>
</organism>
<evidence type="ECO:0000313" key="2">
    <source>
        <dbReference type="Proteomes" id="UP001183246"/>
    </source>
</evidence>
<gene>
    <name evidence="1" type="ORF">RM590_00155</name>
</gene>
<evidence type="ECO:0000313" key="1">
    <source>
        <dbReference type="EMBL" id="MDT0341079.1"/>
    </source>
</evidence>
<name>A0ABU2MK72_9ACTN</name>
<accession>A0ABU2MK72</accession>
<comment type="caution">
    <text evidence="1">The sequence shown here is derived from an EMBL/GenBank/DDBJ whole genome shotgun (WGS) entry which is preliminary data.</text>
</comment>
<sequence>MTAAGIFAAVREAAGRADRPALVWARREWAARELLTAAERLADELTRGRARPPW</sequence>
<keyword evidence="2" id="KW-1185">Reference proteome</keyword>
<dbReference type="RefSeq" id="WP_311702177.1">
    <property type="nucleotide sequence ID" value="NZ_JAVREL010000001.1"/>
</dbReference>
<protein>
    <submittedName>
        <fullName evidence="1">Uncharacterized protein</fullName>
    </submittedName>
</protein>
<reference evidence="2" key="1">
    <citation type="submission" date="2023-07" db="EMBL/GenBank/DDBJ databases">
        <title>30 novel species of actinomycetes from the DSMZ collection.</title>
        <authorList>
            <person name="Nouioui I."/>
        </authorList>
    </citation>
    <scope>NUCLEOTIDE SEQUENCE [LARGE SCALE GENOMIC DNA]</scope>
    <source>
        <strain evidence="2">DSM 44938</strain>
    </source>
</reference>
<dbReference type="EMBL" id="JAVREL010000001">
    <property type="protein sequence ID" value="MDT0341079.1"/>
    <property type="molecule type" value="Genomic_DNA"/>
</dbReference>
<proteinExistence type="predicted"/>